<dbReference type="AlphaFoldDB" id="A0A319DEL3"/>
<proteinExistence type="predicted"/>
<name>A0A319DEL3_9EURO</name>
<keyword evidence="3" id="KW-1185">Reference proteome</keyword>
<accession>A0A319DEL3</accession>
<feature type="region of interest" description="Disordered" evidence="1">
    <location>
        <begin position="47"/>
        <end position="126"/>
    </location>
</feature>
<organism evidence="2 3">
    <name type="scientific">Aspergillus ellipticus CBS 707.79</name>
    <dbReference type="NCBI Taxonomy" id="1448320"/>
    <lineage>
        <taxon>Eukaryota</taxon>
        <taxon>Fungi</taxon>
        <taxon>Dikarya</taxon>
        <taxon>Ascomycota</taxon>
        <taxon>Pezizomycotina</taxon>
        <taxon>Eurotiomycetes</taxon>
        <taxon>Eurotiomycetidae</taxon>
        <taxon>Eurotiales</taxon>
        <taxon>Aspergillaceae</taxon>
        <taxon>Aspergillus</taxon>
        <taxon>Aspergillus subgen. Circumdati</taxon>
    </lineage>
</organism>
<feature type="compositionally biased region" description="Pro residues" evidence="1">
    <location>
        <begin position="85"/>
        <end position="94"/>
    </location>
</feature>
<dbReference type="EMBL" id="KZ825847">
    <property type="protein sequence ID" value="PYH95835.1"/>
    <property type="molecule type" value="Genomic_DNA"/>
</dbReference>
<evidence type="ECO:0000313" key="2">
    <source>
        <dbReference type="EMBL" id="PYH95835.1"/>
    </source>
</evidence>
<evidence type="ECO:0000313" key="3">
    <source>
        <dbReference type="Proteomes" id="UP000247810"/>
    </source>
</evidence>
<evidence type="ECO:0000256" key="1">
    <source>
        <dbReference type="SAM" id="MobiDB-lite"/>
    </source>
</evidence>
<reference evidence="2 3" key="1">
    <citation type="submission" date="2018-02" db="EMBL/GenBank/DDBJ databases">
        <title>The genomes of Aspergillus section Nigri reveals drivers in fungal speciation.</title>
        <authorList>
            <consortium name="DOE Joint Genome Institute"/>
            <person name="Vesth T.C."/>
            <person name="Nybo J."/>
            <person name="Theobald S."/>
            <person name="Brandl J."/>
            <person name="Frisvad J.C."/>
            <person name="Nielsen K.F."/>
            <person name="Lyhne E.K."/>
            <person name="Kogle M.E."/>
            <person name="Kuo A."/>
            <person name="Riley R."/>
            <person name="Clum A."/>
            <person name="Nolan M."/>
            <person name="Lipzen A."/>
            <person name="Salamov A."/>
            <person name="Henrissat B."/>
            <person name="Wiebenga A."/>
            <person name="De vries R.P."/>
            <person name="Grigoriev I.V."/>
            <person name="Mortensen U.H."/>
            <person name="Andersen M.R."/>
            <person name="Baker S.E."/>
        </authorList>
    </citation>
    <scope>NUCLEOTIDE SEQUENCE [LARGE SCALE GENOMIC DNA]</scope>
    <source>
        <strain evidence="2 3">CBS 707.79</strain>
    </source>
</reference>
<dbReference type="Proteomes" id="UP000247810">
    <property type="component" value="Unassembled WGS sequence"/>
</dbReference>
<feature type="compositionally biased region" description="Low complexity" evidence="1">
    <location>
        <begin position="48"/>
        <end position="59"/>
    </location>
</feature>
<gene>
    <name evidence="2" type="ORF">BO71DRAFT_195065</name>
</gene>
<sequence>MLSIHHAPHLLPTSSTRVWDAAGPAALPTVSICIRYERDLRYMARFPHGGSSRSTGGHSIPPHTTRRQAVGRSPNTPPENSIGLPPRPARPVTPPLSSSSSGIPVAGAVGSAQAPRGAEEEAGRGQIVVKEQVEEVKETEQSWRYQGSSTVAFCAVSCVKA</sequence>
<dbReference type="VEuPathDB" id="FungiDB:BO71DRAFT_195065"/>
<protein>
    <submittedName>
        <fullName evidence="2">Uncharacterized protein</fullName>
    </submittedName>
</protein>